<dbReference type="EMBL" id="DS113675">
    <property type="protein sequence ID" value="EAX98445.1"/>
    <property type="molecule type" value="Genomic_DNA"/>
</dbReference>
<evidence type="ECO:0000256" key="5">
    <source>
        <dbReference type="ARBA" id="ARBA00022840"/>
    </source>
</evidence>
<proteinExistence type="inferred from homology"/>
<organism evidence="10 11">
    <name type="scientific">Trichomonas vaginalis (strain ATCC PRA-98 / G3)</name>
    <dbReference type="NCBI Taxonomy" id="412133"/>
    <lineage>
        <taxon>Eukaryota</taxon>
        <taxon>Metamonada</taxon>
        <taxon>Parabasalia</taxon>
        <taxon>Trichomonadida</taxon>
        <taxon>Trichomonadidae</taxon>
        <taxon>Trichomonas</taxon>
    </lineage>
</organism>
<feature type="domain" description="Protein kinase" evidence="9">
    <location>
        <begin position="47"/>
        <end position="368"/>
    </location>
</feature>
<dbReference type="GO" id="GO:0005524">
    <property type="term" value="F:ATP binding"/>
    <property type="evidence" value="ECO:0007669"/>
    <property type="project" value="UniProtKB-UniRule"/>
</dbReference>
<dbReference type="GO" id="GO:0004713">
    <property type="term" value="F:protein tyrosine kinase activity"/>
    <property type="evidence" value="ECO:0000318"/>
    <property type="project" value="GO_Central"/>
</dbReference>
<dbReference type="VEuPathDB" id="TrichDB:TVAGG3_1043790"/>
<dbReference type="PANTHER" id="PTHR24058">
    <property type="entry name" value="DUAL SPECIFICITY PROTEIN KINASE"/>
    <property type="match status" value="1"/>
</dbReference>
<dbReference type="GO" id="GO:0004674">
    <property type="term" value="F:protein serine/threonine kinase activity"/>
    <property type="evidence" value="ECO:0000318"/>
    <property type="project" value="GO_Central"/>
</dbReference>
<dbReference type="OMA" id="MINNSER"/>
<dbReference type="Proteomes" id="UP000001542">
    <property type="component" value="Unassembled WGS sequence"/>
</dbReference>
<dbReference type="SMR" id="A2F9H4"/>
<dbReference type="AlphaFoldDB" id="A2F9H4"/>
<reference evidence="10" key="1">
    <citation type="submission" date="2006-10" db="EMBL/GenBank/DDBJ databases">
        <authorList>
            <person name="Amadeo P."/>
            <person name="Zhao Q."/>
            <person name="Wortman J."/>
            <person name="Fraser-Liggett C."/>
            <person name="Carlton J."/>
        </authorList>
    </citation>
    <scope>NUCLEOTIDE SEQUENCE</scope>
    <source>
        <strain evidence="10">G3</strain>
    </source>
</reference>
<dbReference type="InterPro" id="IPR000719">
    <property type="entry name" value="Prot_kinase_dom"/>
</dbReference>
<evidence type="ECO:0000313" key="10">
    <source>
        <dbReference type="EMBL" id="EAX98445.1"/>
    </source>
</evidence>
<evidence type="ECO:0000256" key="2">
    <source>
        <dbReference type="ARBA" id="ARBA00022679"/>
    </source>
</evidence>
<accession>A2F9H4</accession>
<name>A2F9H4_TRIV3</name>
<evidence type="ECO:0000313" key="11">
    <source>
        <dbReference type="Proteomes" id="UP000001542"/>
    </source>
</evidence>
<keyword evidence="1 7" id="KW-0723">Serine/threonine-protein kinase</keyword>
<dbReference type="SMART" id="SM00220">
    <property type="entry name" value="S_TKc"/>
    <property type="match status" value="1"/>
</dbReference>
<dbReference type="eggNOG" id="KOG0667">
    <property type="taxonomic scope" value="Eukaryota"/>
</dbReference>
<dbReference type="InterPro" id="IPR011009">
    <property type="entry name" value="Kinase-like_dom_sf"/>
</dbReference>
<dbReference type="KEGG" id="tva:4756242"/>
<dbReference type="OrthoDB" id="9332038at2759"/>
<feature type="compositionally biased region" description="Polar residues" evidence="8">
    <location>
        <begin position="7"/>
        <end position="20"/>
    </location>
</feature>
<protein>
    <submittedName>
        <fullName evidence="10">CMGC family protein kinase</fullName>
    </submittedName>
</protein>
<evidence type="ECO:0000256" key="7">
    <source>
        <dbReference type="RuleBase" id="RU000304"/>
    </source>
</evidence>
<evidence type="ECO:0000256" key="3">
    <source>
        <dbReference type="ARBA" id="ARBA00022741"/>
    </source>
</evidence>
<dbReference type="Gene3D" id="1.10.510.10">
    <property type="entry name" value="Transferase(Phosphotransferase) domain 1"/>
    <property type="match status" value="1"/>
</dbReference>
<dbReference type="PROSITE" id="PS50011">
    <property type="entry name" value="PROTEIN_KINASE_DOM"/>
    <property type="match status" value="1"/>
</dbReference>
<keyword evidence="4 10" id="KW-0418">Kinase</keyword>
<dbReference type="VEuPathDB" id="TrichDB:TVAG_413420"/>
<reference evidence="10" key="2">
    <citation type="journal article" date="2007" name="Science">
        <title>Draft genome sequence of the sexually transmitted pathogen Trichomonas vaginalis.</title>
        <authorList>
            <person name="Carlton J.M."/>
            <person name="Hirt R.P."/>
            <person name="Silva J.C."/>
            <person name="Delcher A.L."/>
            <person name="Schatz M."/>
            <person name="Zhao Q."/>
            <person name="Wortman J.R."/>
            <person name="Bidwell S.L."/>
            <person name="Alsmark U.C.M."/>
            <person name="Besteiro S."/>
            <person name="Sicheritz-Ponten T."/>
            <person name="Noel C.J."/>
            <person name="Dacks J.B."/>
            <person name="Foster P.G."/>
            <person name="Simillion C."/>
            <person name="Van de Peer Y."/>
            <person name="Miranda-Saavedra D."/>
            <person name="Barton G.J."/>
            <person name="Westrop G.D."/>
            <person name="Mueller S."/>
            <person name="Dessi D."/>
            <person name="Fiori P.L."/>
            <person name="Ren Q."/>
            <person name="Paulsen I."/>
            <person name="Zhang H."/>
            <person name="Bastida-Corcuera F.D."/>
            <person name="Simoes-Barbosa A."/>
            <person name="Brown M.T."/>
            <person name="Hayes R.D."/>
            <person name="Mukherjee M."/>
            <person name="Okumura C.Y."/>
            <person name="Schneider R."/>
            <person name="Smith A.J."/>
            <person name="Vanacova S."/>
            <person name="Villalvazo M."/>
            <person name="Haas B.J."/>
            <person name="Pertea M."/>
            <person name="Feldblyum T.V."/>
            <person name="Utterback T.R."/>
            <person name="Shu C.L."/>
            <person name="Osoegawa K."/>
            <person name="de Jong P.J."/>
            <person name="Hrdy I."/>
            <person name="Horvathova L."/>
            <person name="Zubacova Z."/>
            <person name="Dolezal P."/>
            <person name="Malik S.B."/>
            <person name="Logsdon J.M. Jr."/>
            <person name="Henze K."/>
            <person name="Gupta A."/>
            <person name="Wang C.C."/>
            <person name="Dunne R.L."/>
            <person name="Upcroft J.A."/>
            <person name="Upcroft P."/>
            <person name="White O."/>
            <person name="Salzberg S.L."/>
            <person name="Tang P."/>
            <person name="Chiu C.-H."/>
            <person name="Lee Y.-S."/>
            <person name="Embley T.M."/>
            <person name="Coombs G.H."/>
            <person name="Mottram J.C."/>
            <person name="Tachezy J."/>
            <person name="Fraser-Liggett C.M."/>
            <person name="Johnson P.J."/>
        </authorList>
    </citation>
    <scope>NUCLEOTIDE SEQUENCE [LARGE SCALE GENOMIC DNA]</scope>
    <source>
        <strain evidence="10">G3</strain>
    </source>
</reference>
<feature type="region of interest" description="Disordered" evidence="8">
    <location>
        <begin position="1"/>
        <end position="23"/>
    </location>
</feature>
<dbReference type="InParanoid" id="A2F9H4"/>
<dbReference type="InterPro" id="IPR050494">
    <property type="entry name" value="Ser_Thr_dual-spec_kinase"/>
</dbReference>
<keyword evidence="2" id="KW-0808">Transferase</keyword>
<dbReference type="InterPro" id="IPR008271">
    <property type="entry name" value="Ser/Thr_kinase_AS"/>
</dbReference>
<dbReference type="Pfam" id="PF00069">
    <property type="entry name" value="Pkinase"/>
    <property type="match status" value="1"/>
</dbReference>
<keyword evidence="5 6" id="KW-0067">ATP-binding</keyword>
<dbReference type="RefSeq" id="XP_001311375.1">
    <property type="nucleotide sequence ID" value="XM_001311374.1"/>
</dbReference>
<evidence type="ECO:0000256" key="8">
    <source>
        <dbReference type="SAM" id="MobiDB-lite"/>
    </source>
</evidence>
<dbReference type="PROSITE" id="PS00107">
    <property type="entry name" value="PROTEIN_KINASE_ATP"/>
    <property type="match status" value="1"/>
</dbReference>
<evidence type="ECO:0000259" key="9">
    <source>
        <dbReference type="PROSITE" id="PS50011"/>
    </source>
</evidence>
<dbReference type="SUPFAM" id="SSF56112">
    <property type="entry name" value="Protein kinase-like (PK-like)"/>
    <property type="match status" value="1"/>
</dbReference>
<dbReference type="GO" id="GO:0005737">
    <property type="term" value="C:cytoplasm"/>
    <property type="evidence" value="ECO:0000318"/>
    <property type="project" value="GO_Central"/>
</dbReference>
<evidence type="ECO:0000256" key="4">
    <source>
        <dbReference type="ARBA" id="ARBA00022777"/>
    </source>
</evidence>
<keyword evidence="3 6" id="KW-0547">Nucleotide-binding</keyword>
<dbReference type="Gene3D" id="3.30.200.20">
    <property type="entry name" value="Phosphorylase Kinase, domain 1"/>
    <property type="match status" value="1"/>
</dbReference>
<dbReference type="PROSITE" id="PS00108">
    <property type="entry name" value="PROTEIN_KINASE_ST"/>
    <property type="match status" value="1"/>
</dbReference>
<dbReference type="PANTHER" id="PTHR24058:SF17">
    <property type="entry name" value="HOMEODOMAIN INTERACTING PROTEIN KINASE, ISOFORM D"/>
    <property type="match status" value="1"/>
</dbReference>
<sequence>MHEVEQGQRSLITSPGQPATNDGYDNENYDLIVYRGDIIRDSRLGSFRILDRLGNGTFGQVYDAMWLAPQSRNEINVAIKISKSYQVFFDSSTQEARILEYIATNINDDAIGYTATYYGSFEYRNHRCIVLERLGFNLFSVLEQRNYRGLPILLVKKVLRSILTVIKGAKDIGLIHSDIKPENMCISADNQKIKIIDFGASRQLDDMRNFYIESRYYRAPELILHLPYDYKIDIWSAGCVAFETFVGFPLIPGQNEAHMIHLFNECLGPLPPEMINNSERKHLYFDSSGNVLSMSEMSEANGFEPFTFNDYFTFRVFHDTIRNYRRQPRCGSQEYIDRENFIDLLDHMLVYEPATRYTVEECLEHPFLNV</sequence>
<feature type="binding site" evidence="6">
    <location>
        <position position="80"/>
    </location>
    <ligand>
        <name>ATP</name>
        <dbReference type="ChEBI" id="CHEBI:30616"/>
    </ligand>
</feature>
<evidence type="ECO:0000256" key="1">
    <source>
        <dbReference type="ARBA" id="ARBA00022527"/>
    </source>
</evidence>
<keyword evidence="11" id="KW-1185">Reference proteome</keyword>
<gene>
    <name evidence="10" type="ORF">TVAG_413420</name>
</gene>
<comment type="similarity">
    <text evidence="7">Belongs to the protein kinase superfamily.</text>
</comment>
<dbReference type="InterPro" id="IPR017441">
    <property type="entry name" value="Protein_kinase_ATP_BS"/>
</dbReference>
<dbReference type="STRING" id="5722.A2F9H4"/>
<evidence type="ECO:0000256" key="6">
    <source>
        <dbReference type="PROSITE-ProRule" id="PRU10141"/>
    </source>
</evidence>